<protein>
    <submittedName>
        <fullName evidence="1">Uncharacterized protein</fullName>
    </submittedName>
</protein>
<reference evidence="2" key="1">
    <citation type="journal article" date="2014" name="Science">
        <title>Ancient hybridizations among the ancestral genomes of bread wheat.</title>
        <authorList>
            <consortium name="International Wheat Genome Sequencing Consortium,"/>
            <person name="Marcussen T."/>
            <person name="Sandve S.R."/>
            <person name="Heier L."/>
            <person name="Spannagl M."/>
            <person name="Pfeifer M."/>
            <person name="Jakobsen K.S."/>
            <person name="Wulff B.B."/>
            <person name="Steuernagel B."/>
            <person name="Mayer K.F."/>
            <person name="Olsen O.A."/>
        </authorList>
    </citation>
    <scope>NUCLEOTIDE SEQUENCE [LARGE SCALE GENOMIC DNA]</scope>
    <source>
        <strain evidence="2">cv. AL8/78</strain>
    </source>
</reference>
<evidence type="ECO:0000313" key="2">
    <source>
        <dbReference type="Proteomes" id="UP000015105"/>
    </source>
</evidence>
<name>A0A453MFF1_AEGTS</name>
<dbReference type="AlphaFoldDB" id="A0A453MFF1"/>
<reference evidence="1" key="4">
    <citation type="submission" date="2019-03" db="UniProtKB">
        <authorList>
            <consortium name="EnsemblPlants"/>
        </authorList>
    </citation>
    <scope>IDENTIFICATION</scope>
</reference>
<dbReference type="Proteomes" id="UP000015105">
    <property type="component" value="Chromosome 5D"/>
</dbReference>
<accession>A0A453MFF1</accession>
<organism evidence="1 2">
    <name type="scientific">Aegilops tauschii subsp. strangulata</name>
    <name type="common">Goatgrass</name>
    <dbReference type="NCBI Taxonomy" id="200361"/>
    <lineage>
        <taxon>Eukaryota</taxon>
        <taxon>Viridiplantae</taxon>
        <taxon>Streptophyta</taxon>
        <taxon>Embryophyta</taxon>
        <taxon>Tracheophyta</taxon>
        <taxon>Spermatophyta</taxon>
        <taxon>Magnoliopsida</taxon>
        <taxon>Liliopsida</taxon>
        <taxon>Poales</taxon>
        <taxon>Poaceae</taxon>
        <taxon>BOP clade</taxon>
        <taxon>Pooideae</taxon>
        <taxon>Triticodae</taxon>
        <taxon>Triticeae</taxon>
        <taxon>Triticinae</taxon>
        <taxon>Aegilops</taxon>
    </lineage>
</organism>
<dbReference type="EnsemblPlants" id="AET5Gv21165700.41">
    <property type="protein sequence ID" value="AET5Gv21165700.41"/>
    <property type="gene ID" value="AET5Gv21165700"/>
</dbReference>
<proteinExistence type="predicted"/>
<reference evidence="2" key="2">
    <citation type="journal article" date="2017" name="Nat. Plants">
        <title>The Aegilops tauschii genome reveals multiple impacts of transposons.</title>
        <authorList>
            <person name="Zhao G."/>
            <person name="Zou C."/>
            <person name="Li K."/>
            <person name="Wang K."/>
            <person name="Li T."/>
            <person name="Gao L."/>
            <person name="Zhang X."/>
            <person name="Wang H."/>
            <person name="Yang Z."/>
            <person name="Liu X."/>
            <person name="Jiang W."/>
            <person name="Mao L."/>
            <person name="Kong X."/>
            <person name="Jiao Y."/>
            <person name="Jia J."/>
        </authorList>
    </citation>
    <scope>NUCLEOTIDE SEQUENCE [LARGE SCALE GENOMIC DNA]</scope>
    <source>
        <strain evidence="2">cv. AL8/78</strain>
    </source>
</reference>
<evidence type="ECO:0000313" key="1">
    <source>
        <dbReference type="EnsemblPlants" id="AET5Gv21165700.41"/>
    </source>
</evidence>
<reference evidence="1" key="5">
    <citation type="journal article" date="2021" name="G3 (Bethesda)">
        <title>Aegilops tauschii genome assembly Aet v5.0 features greater sequence contiguity and improved annotation.</title>
        <authorList>
            <person name="Wang L."/>
            <person name="Zhu T."/>
            <person name="Rodriguez J.C."/>
            <person name="Deal K.R."/>
            <person name="Dubcovsky J."/>
            <person name="McGuire P.E."/>
            <person name="Lux T."/>
            <person name="Spannagl M."/>
            <person name="Mayer K.F.X."/>
            <person name="Baldrich P."/>
            <person name="Meyers B.C."/>
            <person name="Huo N."/>
            <person name="Gu Y.Q."/>
            <person name="Zhou H."/>
            <person name="Devos K.M."/>
            <person name="Bennetzen J.L."/>
            <person name="Unver T."/>
            <person name="Budak H."/>
            <person name="Gulick P.J."/>
            <person name="Galiba G."/>
            <person name="Kalapos B."/>
            <person name="Nelson D.R."/>
            <person name="Li P."/>
            <person name="You F.M."/>
            <person name="Luo M.C."/>
            <person name="Dvorak J."/>
        </authorList>
    </citation>
    <scope>NUCLEOTIDE SEQUENCE [LARGE SCALE GENOMIC DNA]</scope>
    <source>
        <strain evidence="1">cv. AL8/78</strain>
    </source>
</reference>
<sequence>MNLCFQGSVGLFADCLLMLYLGCSFSAFSDVCHVRVAVVLKHLHSFSSYQRTLIQLFD</sequence>
<dbReference type="Gramene" id="AET5Gv21165700.41">
    <property type="protein sequence ID" value="AET5Gv21165700.41"/>
    <property type="gene ID" value="AET5Gv21165700"/>
</dbReference>
<keyword evidence="2" id="KW-1185">Reference proteome</keyword>
<reference evidence="1" key="3">
    <citation type="journal article" date="2017" name="Nature">
        <title>Genome sequence of the progenitor of the wheat D genome Aegilops tauschii.</title>
        <authorList>
            <person name="Luo M.C."/>
            <person name="Gu Y.Q."/>
            <person name="Puiu D."/>
            <person name="Wang H."/>
            <person name="Twardziok S.O."/>
            <person name="Deal K.R."/>
            <person name="Huo N."/>
            <person name="Zhu T."/>
            <person name="Wang L."/>
            <person name="Wang Y."/>
            <person name="McGuire P.E."/>
            <person name="Liu S."/>
            <person name="Long H."/>
            <person name="Ramasamy R.K."/>
            <person name="Rodriguez J.C."/>
            <person name="Van S.L."/>
            <person name="Yuan L."/>
            <person name="Wang Z."/>
            <person name="Xia Z."/>
            <person name="Xiao L."/>
            <person name="Anderson O.D."/>
            <person name="Ouyang S."/>
            <person name="Liang Y."/>
            <person name="Zimin A.V."/>
            <person name="Pertea G."/>
            <person name="Qi P."/>
            <person name="Bennetzen J.L."/>
            <person name="Dai X."/>
            <person name="Dawson M.W."/>
            <person name="Muller H.G."/>
            <person name="Kugler K."/>
            <person name="Rivarola-Duarte L."/>
            <person name="Spannagl M."/>
            <person name="Mayer K.F.X."/>
            <person name="Lu F.H."/>
            <person name="Bevan M.W."/>
            <person name="Leroy P."/>
            <person name="Li P."/>
            <person name="You F.M."/>
            <person name="Sun Q."/>
            <person name="Liu Z."/>
            <person name="Lyons E."/>
            <person name="Wicker T."/>
            <person name="Salzberg S.L."/>
            <person name="Devos K.M."/>
            <person name="Dvorak J."/>
        </authorList>
    </citation>
    <scope>NUCLEOTIDE SEQUENCE [LARGE SCALE GENOMIC DNA]</scope>
    <source>
        <strain evidence="1">cv. AL8/78</strain>
    </source>
</reference>